<name>A0A6C0IL90_9ZZZZ</name>
<evidence type="ECO:0000313" key="1">
    <source>
        <dbReference type="EMBL" id="QHT93196.1"/>
    </source>
</evidence>
<dbReference type="AlphaFoldDB" id="A0A6C0IL90"/>
<organism evidence="1">
    <name type="scientific">viral metagenome</name>
    <dbReference type="NCBI Taxonomy" id="1070528"/>
    <lineage>
        <taxon>unclassified sequences</taxon>
        <taxon>metagenomes</taxon>
        <taxon>organismal metagenomes</taxon>
    </lineage>
</organism>
<proteinExistence type="predicted"/>
<dbReference type="EMBL" id="MN740202">
    <property type="protein sequence ID" value="QHT93196.1"/>
    <property type="molecule type" value="Genomic_DNA"/>
</dbReference>
<sequence length="164" mass="20020">MNNCKNVYYNIELIYIMSTDIRYSLFSYLSEETLYQHIYPYIYNFQPKDLLCEIKQYSQYKSDLYQVYDIPVDRNVLYYDLLNYVNRRPVSCMQQNEGRENILRRHVMLKDYSAPKLLEFYTQCFSVNKMKNVETKCGVLWGLLTETERIRFIERRLSFLESHL</sequence>
<protein>
    <submittedName>
        <fullName evidence="1">Uncharacterized protein</fullName>
    </submittedName>
</protein>
<accession>A0A6C0IL90</accession>
<reference evidence="1" key="1">
    <citation type="journal article" date="2020" name="Nature">
        <title>Giant virus diversity and host interactions through global metagenomics.</title>
        <authorList>
            <person name="Schulz F."/>
            <person name="Roux S."/>
            <person name="Paez-Espino D."/>
            <person name="Jungbluth S."/>
            <person name="Walsh D.A."/>
            <person name="Denef V.J."/>
            <person name="McMahon K.D."/>
            <person name="Konstantinidis K.T."/>
            <person name="Eloe-Fadrosh E.A."/>
            <person name="Kyrpides N.C."/>
            <person name="Woyke T."/>
        </authorList>
    </citation>
    <scope>NUCLEOTIDE SEQUENCE</scope>
    <source>
        <strain evidence="1">GVMAG-M-3300023210-19</strain>
    </source>
</reference>